<dbReference type="Gene3D" id="1.10.10.10">
    <property type="entry name" value="Winged helix-like DNA-binding domain superfamily/Winged helix DNA-binding domain"/>
    <property type="match status" value="1"/>
</dbReference>
<dbReference type="EMBL" id="CP099799">
    <property type="protein sequence ID" value="USS01512.1"/>
    <property type="molecule type" value="Genomic_DNA"/>
</dbReference>
<organism evidence="12 14">
    <name type="scientific">Clostridium septicum</name>
    <dbReference type="NCBI Taxonomy" id="1504"/>
    <lineage>
        <taxon>Bacteria</taxon>
        <taxon>Bacillati</taxon>
        <taxon>Bacillota</taxon>
        <taxon>Clostridia</taxon>
        <taxon>Eubacteriales</taxon>
        <taxon>Clostridiaceae</taxon>
        <taxon>Clostridium</taxon>
    </lineage>
</organism>
<dbReference type="InterPro" id="IPR036388">
    <property type="entry name" value="WH-like_DNA-bd_sf"/>
</dbReference>
<dbReference type="Proteomes" id="UP000280586">
    <property type="component" value="Chromosome"/>
</dbReference>
<dbReference type="SMART" id="SM00448">
    <property type="entry name" value="REC"/>
    <property type="match status" value="1"/>
</dbReference>
<dbReference type="InterPro" id="IPR011006">
    <property type="entry name" value="CheY-like_superfamily"/>
</dbReference>
<gene>
    <name evidence="12" type="ORF">CP523_11135</name>
    <name evidence="13" type="ORF">NH397_03480</name>
</gene>
<dbReference type="PROSITE" id="PS50110">
    <property type="entry name" value="RESPONSE_REGULATORY"/>
    <property type="match status" value="1"/>
</dbReference>
<dbReference type="GO" id="GO:0000976">
    <property type="term" value="F:transcription cis-regulatory region binding"/>
    <property type="evidence" value="ECO:0007669"/>
    <property type="project" value="TreeGrafter"/>
</dbReference>
<comment type="function">
    <text evidence="7">May play the central regulatory role in sporulation. It may be an element of the effector pathway responsible for the activation of sporulation genes in response to nutritional stress. Spo0A may act in concert with spo0H (a sigma factor) to control the expression of some genes that are critical to the sporulation process.</text>
</comment>
<dbReference type="RefSeq" id="WP_066677065.1">
    <property type="nucleotide sequence ID" value="NZ_CABMIZ010000022.1"/>
</dbReference>
<evidence type="ECO:0000256" key="4">
    <source>
        <dbReference type="ARBA" id="ARBA00023015"/>
    </source>
</evidence>
<keyword evidence="6" id="KW-0804">Transcription</keyword>
<feature type="DNA-binding region" description="OmpR/PhoB-type" evidence="9">
    <location>
        <begin position="132"/>
        <end position="231"/>
    </location>
</feature>
<accession>A0A9N7PJR3</accession>
<keyword evidence="5 9" id="KW-0238">DNA-binding</keyword>
<sequence length="231" mass="26665">MEKKDINILIVEDDTDINGLLYQILLTEGYNVKQAFSGTEAKMCLDIFKFDLVLLDLMLPGMTGEEIIREVRKVKNMPIIVISAKTKQEDIINVLKMGADDFVLKPFNVKEVLARVEAQLRRYTKFSKEEESNILRYKELQLDKDLVEIKVKGQIVQATAKEFAIVELLMEHPKKVFTRANIFEHVWNEEFLGDDNTVNVHVSNIRSKISAVDKENEYIKTVWGIGFKLLE</sequence>
<dbReference type="Proteomes" id="UP001055437">
    <property type="component" value="Chromosome"/>
</dbReference>
<dbReference type="Gene3D" id="6.10.250.690">
    <property type="match status" value="1"/>
</dbReference>
<dbReference type="EMBL" id="CP023671">
    <property type="protein sequence ID" value="AYE34920.1"/>
    <property type="molecule type" value="Genomic_DNA"/>
</dbReference>
<evidence type="ECO:0000256" key="6">
    <source>
        <dbReference type="ARBA" id="ARBA00023163"/>
    </source>
</evidence>
<evidence type="ECO:0000256" key="2">
    <source>
        <dbReference type="ARBA" id="ARBA00022553"/>
    </source>
</evidence>
<dbReference type="Pfam" id="PF00072">
    <property type="entry name" value="Response_reg"/>
    <property type="match status" value="1"/>
</dbReference>
<keyword evidence="4" id="KW-0805">Transcription regulation</keyword>
<evidence type="ECO:0000313" key="12">
    <source>
        <dbReference type="EMBL" id="AYE34920.1"/>
    </source>
</evidence>
<dbReference type="SUPFAM" id="SSF52172">
    <property type="entry name" value="CheY-like"/>
    <property type="match status" value="1"/>
</dbReference>
<evidence type="ECO:0000256" key="5">
    <source>
        <dbReference type="ARBA" id="ARBA00023125"/>
    </source>
</evidence>
<dbReference type="GeneID" id="303561238"/>
<dbReference type="Pfam" id="PF00486">
    <property type="entry name" value="Trans_reg_C"/>
    <property type="match status" value="1"/>
</dbReference>
<evidence type="ECO:0000256" key="1">
    <source>
        <dbReference type="ARBA" id="ARBA00018672"/>
    </source>
</evidence>
<evidence type="ECO:0000256" key="7">
    <source>
        <dbReference type="ARBA" id="ARBA00024867"/>
    </source>
</evidence>
<proteinExistence type="predicted"/>
<dbReference type="PANTHER" id="PTHR48111">
    <property type="entry name" value="REGULATOR OF RPOS"/>
    <property type="match status" value="1"/>
</dbReference>
<dbReference type="InterPro" id="IPR001789">
    <property type="entry name" value="Sig_transdc_resp-reg_receiver"/>
</dbReference>
<dbReference type="GO" id="GO:0032993">
    <property type="term" value="C:protein-DNA complex"/>
    <property type="evidence" value="ECO:0007669"/>
    <property type="project" value="TreeGrafter"/>
</dbReference>
<evidence type="ECO:0000256" key="9">
    <source>
        <dbReference type="PROSITE-ProRule" id="PRU01091"/>
    </source>
</evidence>
<protein>
    <recommendedName>
        <fullName evidence="1">Stage 0 sporulation protein A homolog</fullName>
    </recommendedName>
</protein>
<evidence type="ECO:0000313" key="14">
    <source>
        <dbReference type="Proteomes" id="UP000280586"/>
    </source>
</evidence>
<dbReference type="GO" id="GO:0000156">
    <property type="term" value="F:phosphorelay response regulator activity"/>
    <property type="evidence" value="ECO:0007669"/>
    <property type="project" value="TreeGrafter"/>
</dbReference>
<dbReference type="AlphaFoldDB" id="A0A9N7PJR3"/>
<evidence type="ECO:0000313" key="13">
    <source>
        <dbReference type="EMBL" id="USS01512.1"/>
    </source>
</evidence>
<dbReference type="SMART" id="SM00862">
    <property type="entry name" value="Trans_reg_C"/>
    <property type="match status" value="1"/>
</dbReference>
<evidence type="ECO:0000256" key="8">
    <source>
        <dbReference type="PROSITE-ProRule" id="PRU00169"/>
    </source>
</evidence>
<keyword evidence="2 8" id="KW-0597">Phosphoprotein</keyword>
<dbReference type="KEGG" id="csep:CP523_11135"/>
<dbReference type="PROSITE" id="PS51755">
    <property type="entry name" value="OMPR_PHOB"/>
    <property type="match status" value="1"/>
</dbReference>
<reference evidence="13" key="2">
    <citation type="submission" date="2022-06" db="EMBL/GenBank/DDBJ databases">
        <authorList>
            <person name="Holder M.E."/>
            <person name="Ajami N.J."/>
            <person name="Petrosino J.F."/>
        </authorList>
    </citation>
    <scope>NUCLEOTIDE SEQUENCE</scope>
    <source>
        <strain evidence="13">RMA 8861</strain>
    </source>
</reference>
<feature type="modified residue" description="4-aspartylphosphate" evidence="8">
    <location>
        <position position="56"/>
    </location>
</feature>
<keyword evidence="3" id="KW-0902">Two-component regulatory system</keyword>
<evidence type="ECO:0000259" key="11">
    <source>
        <dbReference type="PROSITE" id="PS51755"/>
    </source>
</evidence>
<dbReference type="GO" id="GO:0005829">
    <property type="term" value="C:cytosol"/>
    <property type="evidence" value="ECO:0007669"/>
    <property type="project" value="TreeGrafter"/>
</dbReference>
<dbReference type="InterPro" id="IPR039420">
    <property type="entry name" value="WalR-like"/>
</dbReference>
<dbReference type="PANTHER" id="PTHR48111:SF2">
    <property type="entry name" value="RESPONSE REGULATOR SAER"/>
    <property type="match status" value="1"/>
</dbReference>
<feature type="domain" description="OmpR/PhoB-type" evidence="11">
    <location>
        <begin position="132"/>
        <end position="231"/>
    </location>
</feature>
<dbReference type="InterPro" id="IPR001867">
    <property type="entry name" value="OmpR/PhoB-type_DNA-bd"/>
</dbReference>
<dbReference type="FunFam" id="1.10.10.10:FF:000018">
    <property type="entry name" value="DNA-binding response regulator ResD"/>
    <property type="match status" value="1"/>
</dbReference>
<keyword evidence="15" id="KW-1185">Reference proteome</keyword>
<evidence type="ECO:0000259" key="10">
    <source>
        <dbReference type="PROSITE" id="PS50110"/>
    </source>
</evidence>
<name>A0A9N7PJR3_CLOSE</name>
<dbReference type="GO" id="GO:0006355">
    <property type="term" value="P:regulation of DNA-templated transcription"/>
    <property type="evidence" value="ECO:0007669"/>
    <property type="project" value="InterPro"/>
</dbReference>
<reference evidence="12 14" key="1">
    <citation type="submission" date="2017-09" db="EMBL/GenBank/DDBJ databases">
        <authorList>
            <person name="Thomas P."/>
            <person name="Seyboldt C."/>
        </authorList>
    </citation>
    <scope>NUCLEOTIDE SEQUENCE [LARGE SCALE GENOMIC DNA]</scope>
    <source>
        <strain evidence="12 14">DSM 7534</strain>
    </source>
</reference>
<feature type="domain" description="Response regulatory" evidence="10">
    <location>
        <begin position="7"/>
        <end position="120"/>
    </location>
</feature>
<evidence type="ECO:0000256" key="3">
    <source>
        <dbReference type="ARBA" id="ARBA00023012"/>
    </source>
</evidence>
<dbReference type="Gene3D" id="3.40.50.2300">
    <property type="match status" value="1"/>
</dbReference>
<dbReference type="OrthoDB" id="1655504at2"/>
<dbReference type="CDD" id="cd00383">
    <property type="entry name" value="trans_reg_C"/>
    <property type="match status" value="1"/>
</dbReference>
<evidence type="ECO:0000313" key="15">
    <source>
        <dbReference type="Proteomes" id="UP001055437"/>
    </source>
</evidence>